<dbReference type="EMBL" id="KB201459">
    <property type="protein sequence ID" value="ESO96479.1"/>
    <property type="molecule type" value="Genomic_DNA"/>
</dbReference>
<dbReference type="GeneID" id="20238189"/>
<sequence>MPTVSGKREELYGKARTFQAETMKANLTKSVVLQDGDYNMTNNQLKQGVWNTSAATDFTGQSLAEGCKSVPKTQLDHHFELAANEPVESSNYQTSLSHADFNSKDGHVRAVPCEIDRTVNWPDMAPQYIGEQNLGKSEYYNQYMNTEGSLNAPVYPKVNTSKMQLPLDPEIFHKQRNTSIVLGTDKPGKLSSEHQSSYHENYLKSRVPLSVPSNNLSSEKNSSHVFRAGDYDNICGDFKTNNMTDYGPRTRAPGEHVTFNLKQKEDPTMKLDIEENLLSKYAQENTVPRVREDAKGSRLDQENAHFQFGADERTTESLYSKDFLLAAKQPRARPQFYKTPSAGKVIQNDPVFSNFGKTTHSVDFSQKPVEEKLQWNGKTEAVNNMEKRDGNNVNFYTEDHRPTPDRQISLAHGDYKKPPPSWRPMKPQRAPPVQFDFLKANDALPYSGKGTRDTEARSTFNGTLMSGIDALQRLKSKEFNIRKGVELNRDTHFTVGVPNLTPDLTTENRARYTGHQELHQMRPAGTTEIIPEKKFSHLSISQNTQDYRPNDPYVRNTKESLRARNLYRSEIFESNQSPFETSVMRSDYVPLNTRRYTEDQLRRIDQVNTIFSEPLEKSHLFHTVPKSKSTMMTTAMTDYIKPENMNEVTQNII</sequence>
<proteinExistence type="predicted"/>
<dbReference type="OMA" id="HESYVKF"/>
<dbReference type="HOGENOM" id="CLU_419964_0_0_1"/>
<reference evidence="2 3" key="1">
    <citation type="journal article" date="2013" name="Nature">
        <title>Insights into bilaterian evolution from three spiralian genomes.</title>
        <authorList>
            <person name="Simakov O."/>
            <person name="Marletaz F."/>
            <person name="Cho S.J."/>
            <person name="Edsinger-Gonzales E."/>
            <person name="Havlak P."/>
            <person name="Hellsten U."/>
            <person name="Kuo D.H."/>
            <person name="Larsson T."/>
            <person name="Lv J."/>
            <person name="Arendt D."/>
            <person name="Savage R."/>
            <person name="Osoegawa K."/>
            <person name="de Jong P."/>
            <person name="Grimwood J."/>
            <person name="Chapman J.A."/>
            <person name="Shapiro H."/>
            <person name="Aerts A."/>
            <person name="Otillar R.P."/>
            <person name="Terry A.Y."/>
            <person name="Boore J.L."/>
            <person name="Grigoriev I.V."/>
            <person name="Lindberg D.R."/>
            <person name="Seaver E.C."/>
            <person name="Weisblat D.A."/>
            <person name="Putnam N.H."/>
            <person name="Rokhsar D.S."/>
        </authorList>
    </citation>
    <scope>NUCLEOTIDE SEQUENCE [LARGE SCALE GENOMIC DNA]</scope>
</reference>
<keyword evidence="3" id="KW-1185">Reference proteome</keyword>
<dbReference type="AlphaFoldDB" id="V4C4K6"/>
<dbReference type="CTD" id="20238189"/>
<accession>V4C4K6</accession>
<protein>
    <submittedName>
        <fullName evidence="2">Uncharacterized protein</fullName>
    </submittedName>
</protein>
<dbReference type="KEGG" id="lgi:LOTGIDRAFT_159893"/>
<organism evidence="2 3">
    <name type="scientific">Lottia gigantea</name>
    <name type="common">Giant owl limpet</name>
    <dbReference type="NCBI Taxonomy" id="225164"/>
    <lineage>
        <taxon>Eukaryota</taxon>
        <taxon>Metazoa</taxon>
        <taxon>Spiralia</taxon>
        <taxon>Lophotrochozoa</taxon>
        <taxon>Mollusca</taxon>
        <taxon>Gastropoda</taxon>
        <taxon>Patellogastropoda</taxon>
        <taxon>Lottioidea</taxon>
        <taxon>Lottiidae</taxon>
        <taxon>Lottia</taxon>
    </lineage>
</organism>
<name>V4C4K6_LOTGI</name>
<dbReference type="OrthoDB" id="26525at2759"/>
<evidence type="ECO:0000313" key="2">
    <source>
        <dbReference type="EMBL" id="ESO96479.1"/>
    </source>
</evidence>
<dbReference type="RefSeq" id="XP_009052837.1">
    <property type="nucleotide sequence ID" value="XM_009054589.1"/>
</dbReference>
<feature type="region of interest" description="Disordered" evidence="1">
    <location>
        <begin position="390"/>
        <end position="412"/>
    </location>
</feature>
<evidence type="ECO:0000256" key="1">
    <source>
        <dbReference type="SAM" id="MobiDB-lite"/>
    </source>
</evidence>
<evidence type="ECO:0000313" key="3">
    <source>
        <dbReference type="Proteomes" id="UP000030746"/>
    </source>
</evidence>
<dbReference type="Proteomes" id="UP000030746">
    <property type="component" value="Unassembled WGS sequence"/>
</dbReference>
<gene>
    <name evidence="2" type="ORF">LOTGIDRAFT_159893</name>
</gene>